<evidence type="ECO:0000313" key="2">
    <source>
        <dbReference type="Proteomes" id="UP001056778"/>
    </source>
</evidence>
<dbReference type="EMBL" id="CM043018">
    <property type="protein sequence ID" value="KAI4463651.1"/>
    <property type="molecule type" value="Genomic_DNA"/>
</dbReference>
<name>A0ACB9TA13_HOLOL</name>
<sequence>MADLTKPPLSDIKHPEEVVRMAMNDSLKFAVLIGLIEVGQVSNREVVNTVLQLLNSVMENTICRNAQELSHKINFVLILEEAIEIVSKLNTKDLVLKAQVLAAGRGKSTVKNGLKGGVRMKPLKLPEKMLGQYLVRQKEIFSLRDWSQEDEKEVAVAKFDLNYIALDGNIGCLVNGAGLAMATIDIISHFTVVPLNNFLDAHGGATSQAVKEAFKIITADPKVHTILEIFSVS</sequence>
<reference evidence="1" key="1">
    <citation type="submission" date="2022-04" db="EMBL/GenBank/DDBJ databases">
        <title>Chromosome-scale genome assembly of Holotrichia oblita Faldermann.</title>
        <authorList>
            <person name="Rongchong L."/>
        </authorList>
    </citation>
    <scope>NUCLEOTIDE SEQUENCE</scope>
    <source>
        <strain evidence="1">81SQS9</strain>
    </source>
</reference>
<organism evidence="1 2">
    <name type="scientific">Holotrichia oblita</name>
    <name type="common">Chafer beetle</name>
    <dbReference type="NCBI Taxonomy" id="644536"/>
    <lineage>
        <taxon>Eukaryota</taxon>
        <taxon>Metazoa</taxon>
        <taxon>Ecdysozoa</taxon>
        <taxon>Arthropoda</taxon>
        <taxon>Hexapoda</taxon>
        <taxon>Insecta</taxon>
        <taxon>Pterygota</taxon>
        <taxon>Neoptera</taxon>
        <taxon>Endopterygota</taxon>
        <taxon>Coleoptera</taxon>
        <taxon>Polyphaga</taxon>
        <taxon>Scarabaeiformia</taxon>
        <taxon>Scarabaeidae</taxon>
        <taxon>Melolonthinae</taxon>
        <taxon>Holotrichia</taxon>
    </lineage>
</organism>
<gene>
    <name evidence="1" type="ORF">MML48_4g00014976</name>
</gene>
<accession>A0ACB9TA13</accession>
<dbReference type="Proteomes" id="UP001056778">
    <property type="component" value="Chromosome 4"/>
</dbReference>
<proteinExistence type="predicted"/>
<keyword evidence="2" id="KW-1185">Reference proteome</keyword>
<evidence type="ECO:0000313" key="1">
    <source>
        <dbReference type="EMBL" id="KAI4463651.1"/>
    </source>
</evidence>
<comment type="caution">
    <text evidence="1">The sequence shown here is derived from an EMBL/GenBank/DDBJ whole genome shotgun (WGS) entry which is preliminary data.</text>
</comment>
<protein>
    <submittedName>
        <fullName evidence="1">Succinyl-coa synthetase beta chain</fullName>
    </submittedName>
</protein>